<dbReference type="SUPFAM" id="SSF46894">
    <property type="entry name" value="C-terminal effector domain of the bipartite response regulators"/>
    <property type="match status" value="1"/>
</dbReference>
<dbReference type="InterPro" id="IPR027417">
    <property type="entry name" value="P-loop_NTPase"/>
</dbReference>
<dbReference type="InterPro" id="IPR016032">
    <property type="entry name" value="Sig_transdc_resp-reg_C-effctor"/>
</dbReference>
<dbReference type="PROSITE" id="PS51755">
    <property type="entry name" value="OMPR_PHOB"/>
    <property type="match status" value="1"/>
</dbReference>
<dbReference type="InterPro" id="IPR036388">
    <property type="entry name" value="WH-like_DNA-bd_sf"/>
</dbReference>
<feature type="domain" description="OmpR/PhoB-type" evidence="8">
    <location>
        <begin position="6"/>
        <end position="111"/>
    </location>
</feature>
<evidence type="ECO:0000256" key="7">
    <source>
        <dbReference type="PROSITE-ProRule" id="PRU01091"/>
    </source>
</evidence>
<evidence type="ECO:0000256" key="1">
    <source>
        <dbReference type="ARBA" id="ARBA00005820"/>
    </source>
</evidence>
<dbReference type="GO" id="GO:0043531">
    <property type="term" value="F:ADP binding"/>
    <property type="evidence" value="ECO:0007669"/>
    <property type="project" value="InterPro"/>
</dbReference>
<dbReference type="Pfam" id="PF13424">
    <property type="entry name" value="TPR_12"/>
    <property type="match status" value="1"/>
</dbReference>
<dbReference type="SMART" id="SM00028">
    <property type="entry name" value="TPR"/>
    <property type="match status" value="4"/>
</dbReference>
<dbReference type="EMBL" id="JADQTO010000059">
    <property type="protein sequence ID" value="MBG0569226.1"/>
    <property type="molecule type" value="Genomic_DNA"/>
</dbReference>
<dbReference type="InterPro" id="IPR002182">
    <property type="entry name" value="NB-ARC"/>
</dbReference>
<name>A0A931CLI4_9ACTN</name>
<dbReference type="InterPro" id="IPR001867">
    <property type="entry name" value="OmpR/PhoB-type_DNA-bd"/>
</dbReference>
<dbReference type="PANTHER" id="PTHR35807">
    <property type="entry name" value="TRANSCRIPTIONAL REGULATOR REDD-RELATED"/>
    <property type="match status" value="1"/>
</dbReference>
<dbReference type="SMART" id="SM00862">
    <property type="entry name" value="Trans_reg_C"/>
    <property type="match status" value="1"/>
</dbReference>
<dbReference type="PROSITE" id="PS50005">
    <property type="entry name" value="TPR"/>
    <property type="match status" value="1"/>
</dbReference>
<evidence type="ECO:0000313" key="10">
    <source>
        <dbReference type="Proteomes" id="UP000598146"/>
    </source>
</evidence>
<dbReference type="Gene3D" id="3.40.50.300">
    <property type="entry name" value="P-loop containing nucleotide triphosphate hydrolases"/>
    <property type="match status" value="1"/>
</dbReference>
<keyword evidence="10" id="KW-1185">Reference proteome</keyword>
<keyword evidence="3" id="KW-0805">Transcription regulation</keyword>
<dbReference type="AlphaFoldDB" id="A0A931CLI4"/>
<organism evidence="9 10">
    <name type="scientific">Actinoplanes aureus</name>
    <dbReference type="NCBI Taxonomy" id="2792083"/>
    <lineage>
        <taxon>Bacteria</taxon>
        <taxon>Bacillati</taxon>
        <taxon>Actinomycetota</taxon>
        <taxon>Actinomycetes</taxon>
        <taxon>Micromonosporales</taxon>
        <taxon>Micromonosporaceae</taxon>
        <taxon>Actinoplanes</taxon>
    </lineage>
</organism>
<keyword evidence="5" id="KW-0804">Transcription</keyword>
<evidence type="ECO:0000256" key="2">
    <source>
        <dbReference type="ARBA" id="ARBA00022737"/>
    </source>
</evidence>
<keyword evidence="4 7" id="KW-0238">DNA-binding</keyword>
<dbReference type="SUPFAM" id="SSF48452">
    <property type="entry name" value="TPR-like"/>
    <property type="match status" value="3"/>
</dbReference>
<evidence type="ECO:0000313" key="9">
    <source>
        <dbReference type="EMBL" id="MBG0569226.1"/>
    </source>
</evidence>
<gene>
    <name evidence="9" type="ORF">I4J89_48265</name>
</gene>
<sequence length="951" mass="102022">MPAARGGVAPVSPQVRLAVLGSVRAWREEREIALRPPQARAVLAVLLARVGMPVSIPDVLDVVWGPSVPSAAVNAVHVHVRTLRRLLEPGLPTRDNGQWLIRGSGGYQLDGGQGQVDLVEFRRLVGQARTASDGASAVASFRSALQLWTGPIAGNIDAAVRSHALFREVERECLQAACEASDAALHAGHGLAVLDAIHTIADRDLLDESVQARLMLLLAAAGRQAQALERFELVRRTLAEDLGVDPGDELAAAQREVLRPATVLSLAPPAPVTAVRPAQLPADLPSFTGRVTELAAAMAMRPDGAAVRPLVTVVGMAGVGKTALAVHLAHEVASRYPDGQLFVNLRGFDPDGSLVDPSDALRGFLEAFEVTAAKMPRTLDGMVTMYRSLLAERRVLVVIDNARDAEHVRPLLPGSRSCLTVVTSRTMLSSLVVTNGAHPLPLQTMSDEDALEMLAHRVGRERIEAEPQAAAAIIRYCGGLPLALAVVAARAATGLALGLDAIVADLAATHGRLDAFAETEAVIDVRTVFSWSYHALSDEAARLFRLLGKTRVGPDIGLAAAASLAGVSIRDVRPLLAELLQATLINRQGPNRYAMHDLIAAFAAEVAGDDGGPAHQAALHRLLDYYRLTALSAERLYYPGRSSIEVDRQPPPLEGPTDRDTAGAWFTAERLTLLAAVREVTVLGRADHACHMAWSLTPFLYQLGHWDDMRTVLADALTAGADVASTDVRAQISTELGMVLIELDLYEDAEPHLVNAHALFGSLGDGYGQARVSWHLSYLCAQRDNLAEALVHATDALAYASAAEHRGAVAASLNNLAWIHVLDGDLALAVDDAERALAIFRELDRDDGIANSLDTLGHAHHKLGDFARANEYYLMALQVRRNQGARSHEALVLHRLGDNQQAAGKSAEAREFWRQALAIMEMIGSSDAEQLRRKLAAIDPGHSDHFTVHRR</sequence>
<evidence type="ECO:0000256" key="6">
    <source>
        <dbReference type="PROSITE-ProRule" id="PRU00339"/>
    </source>
</evidence>
<evidence type="ECO:0000259" key="8">
    <source>
        <dbReference type="PROSITE" id="PS51755"/>
    </source>
</evidence>
<dbReference type="Gene3D" id="1.10.10.10">
    <property type="entry name" value="Winged helix-like DNA-binding domain superfamily/Winged helix DNA-binding domain"/>
    <property type="match status" value="1"/>
</dbReference>
<dbReference type="Pfam" id="PF03704">
    <property type="entry name" value="BTAD"/>
    <property type="match status" value="1"/>
</dbReference>
<protein>
    <submittedName>
        <fullName evidence="9">Tetratricopeptide repeat protein</fullName>
    </submittedName>
</protein>
<dbReference type="GO" id="GO:0000160">
    <property type="term" value="P:phosphorelay signal transduction system"/>
    <property type="evidence" value="ECO:0007669"/>
    <property type="project" value="InterPro"/>
</dbReference>
<evidence type="ECO:0000256" key="5">
    <source>
        <dbReference type="ARBA" id="ARBA00023163"/>
    </source>
</evidence>
<dbReference type="InterPro" id="IPR042197">
    <property type="entry name" value="Apaf_helical"/>
</dbReference>
<dbReference type="InterPro" id="IPR011990">
    <property type="entry name" value="TPR-like_helical_dom_sf"/>
</dbReference>
<dbReference type="Proteomes" id="UP000598146">
    <property type="component" value="Unassembled WGS sequence"/>
</dbReference>
<evidence type="ECO:0000256" key="4">
    <source>
        <dbReference type="ARBA" id="ARBA00023125"/>
    </source>
</evidence>
<dbReference type="SUPFAM" id="SSF52540">
    <property type="entry name" value="P-loop containing nucleoside triphosphate hydrolases"/>
    <property type="match status" value="1"/>
</dbReference>
<dbReference type="PANTHER" id="PTHR35807:SF1">
    <property type="entry name" value="TRANSCRIPTIONAL REGULATOR REDD"/>
    <property type="match status" value="1"/>
</dbReference>
<dbReference type="GO" id="GO:0003677">
    <property type="term" value="F:DNA binding"/>
    <property type="evidence" value="ECO:0007669"/>
    <property type="project" value="UniProtKB-UniRule"/>
</dbReference>
<dbReference type="PRINTS" id="PR00364">
    <property type="entry name" value="DISEASERSIST"/>
</dbReference>
<keyword evidence="2" id="KW-0677">Repeat</keyword>
<dbReference type="SMART" id="SM01043">
    <property type="entry name" value="BTAD"/>
    <property type="match status" value="1"/>
</dbReference>
<keyword evidence="6" id="KW-0802">TPR repeat</keyword>
<reference evidence="9" key="1">
    <citation type="submission" date="2020-11" db="EMBL/GenBank/DDBJ databases">
        <title>Isolation and identification of active actinomycetes.</title>
        <authorList>
            <person name="Sun X."/>
        </authorList>
    </citation>
    <scope>NUCLEOTIDE SEQUENCE</scope>
    <source>
        <strain evidence="9">NEAU-A11</strain>
    </source>
</reference>
<dbReference type="InterPro" id="IPR005158">
    <property type="entry name" value="BTAD"/>
</dbReference>
<dbReference type="InterPro" id="IPR019734">
    <property type="entry name" value="TPR_rpt"/>
</dbReference>
<dbReference type="Pfam" id="PF13374">
    <property type="entry name" value="TPR_10"/>
    <property type="match status" value="1"/>
</dbReference>
<dbReference type="Gene3D" id="1.10.8.430">
    <property type="entry name" value="Helical domain of apoptotic protease-activating factors"/>
    <property type="match status" value="1"/>
</dbReference>
<accession>A0A931CLI4</accession>
<proteinExistence type="inferred from homology"/>
<feature type="DNA-binding region" description="OmpR/PhoB-type" evidence="7">
    <location>
        <begin position="6"/>
        <end position="111"/>
    </location>
</feature>
<comment type="caution">
    <text evidence="9">The sequence shown here is derived from an EMBL/GenBank/DDBJ whole genome shotgun (WGS) entry which is preliminary data.</text>
</comment>
<dbReference type="GO" id="GO:0006355">
    <property type="term" value="P:regulation of DNA-templated transcription"/>
    <property type="evidence" value="ECO:0007669"/>
    <property type="project" value="InterPro"/>
</dbReference>
<dbReference type="Pfam" id="PF00931">
    <property type="entry name" value="NB-ARC"/>
    <property type="match status" value="1"/>
</dbReference>
<dbReference type="Gene3D" id="1.25.40.10">
    <property type="entry name" value="Tetratricopeptide repeat domain"/>
    <property type="match status" value="2"/>
</dbReference>
<dbReference type="RefSeq" id="WP_196420970.1">
    <property type="nucleotide sequence ID" value="NZ_JADQTO010000059.1"/>
</dbReference>
<evidence type="ECO:0000256" key="3">
    <source>
        <dbReference type="ARBA" id="ARBA00023015"/>
    </source>
</evidence>
<feature type="repeat" description="TPR" evidence="6">
    <location>
        <begin position="850"/>
        <end position="883"/>
    </location>
</feature>
<comment type="similarity">
    <text evidence="1">Belongs to the AfsR/DnrI/RedD regulatory family.</text>
</comment>
<dbReference type="InterPro" id="IPR051677">
    <property type="entry name" value="AfsR-DnrI-RedD_regulator"/>
</dbReference>